<gene>
    <name evidence="1" type="primary">175</name>
    <name evidence="1" type="ORF">PBI_SMOOTHIE_175</name>
</gene>
<evidence type="ECO:0000313" key="2">
    <source>
        <dbReference type="Proteomes" id="UP000201458"/>
    </source>
</evidence>
<evidence type="ECO:0000313" key="1">
    <source>
        <dbReference type="EMBL" id="ANA86330.1"/>
    </source>
</evidence>
<reference evidence="1 2" key="1">
    <citation type="submission" date="2016-03" db="EMBL/GenBank/DDBJ databases">
        <authorList>
            <person name="Montgomery M.T."/>
            <person name="Guerrero C.A."/>
            <person name="Mavrich T.N."/>
            <person name="Pope W.H."/>
            <person name="Garlena R.A."/>
            <person name="Russell D.A."/>
            <person name="Jacobs-Sera D."/>
            <person name="Hendrix R.W."/>
            <person name="Hatfull G.F."/>
        </authorList>
    </citation>
    <scope>NUCLEOTIDE SEQUENCE [LARGE SCALE GENOMIC DNA]</scope>
</reference>
<dbReference type="EMBL" id="KU998244">
    <property type="protein sequence ID" value="ANA86330.1"/>
    <property type="molecule type" value="Genomic_DNA"/>
</dbReference>
<protein>
    <submittedName>
        <fullName evidence="1">Uncharacterized protein</fullName>
    </submittedName>
</protein>
<dbReference type="GeneID" id="28378633"/>
<accession>A0A160DEK0</accession>
<dbReference type="Proteomes" id="UP000201458">
    <property type="component" value="Segment"/>
</dbReference>
<keyword evidence="2" id="KW-1185">Reference proteome</keyword>
<organism evidence="1 2">
    <name type="scientific">Gordonia phage Smoothie</name>
    <dbReference type="NCBI Taxonomy" id="1838078"/>
    <lineage>
        <taxon>Viruses</taxon>
        <taxon>Duplodnaviria</taxon>
        <taxon>Heunggongvirae</taxon>
        <taxon>Uroviricota</taxon>
        <taxon>Caudoviricetes</taxon>
        <taxon>Smoothievirus</taxon>
        <taxon>Smoothievirus smoothie</taxon>
    </lineage>
</organism>
<proteinExistence type="predicted"/>
<sequence>MSEFKLNIRTSNAAFKDQTGGGNDEWFLEAEIARILHGVADYIAEYGVGSQTLSILDQNGNRVGGYKLEES</sequence>
<dbReference type="KEGG" id="vg:28378633"/>
<dbReference type="RefSeq" id="YP_009269288.1">
    <property type="nucleotide sequence ID" value="NC_030696.1"/>
</dbReference>
<name>A0A160DEK0_9CAUD</name>